<dbReference type="GO" id="GO:0006261">
    <property type="term" value="P:DNA-templated DNA replication"/>
    <property type="evidence" value="ECO:0007669"/>
    <property type="project" value="TreeGrafter"/>
</dbReference>
<dbReference type="GO" id="GO:0003677">
    <property type="term" value="F:DNA binding"/>
    <property type="evidence" value="ECO:0007669"/>
    <property type="project" value="InterPro"/>
</dbReference>
<dbReference type="InterPro" id="IPR008921">
    <property type="entry name" value="DNA_pol3_clamp-load_cplx_C"/>
</dbReference>
<keyword evidence="3" id="KW-0067">ATP-binding</keyword>
<dbReference type="CDD" id="cd00009">
    <property type="entry name" value="AAA"/>
    <property type="match status" value="1"/>
</dbReference>
<dbReference type="InterPro" id="IPR003593">
    <property type="entry name" value="AAA+_ATPase"/>
</dbReference>
<organism evidence="5">
    <name type="scientific">viral metagenome</name>
    <dbReference type="NCBI Taxonomy" id="1070528"/>
    <lineage>
        <taxon>unclassified sequences</taxon>
        <taxon>metagenomes</taxon>
        <taxon>organismal metagenomes</taxon>
    </lineage>
</organism>
<name>A0A6C0I2Z2_9ZZZZ</name>
<feature type="domain" description="AAA+ ATPase" evidence="4">
    <location>
        <begin position="38"/>
        <end position="164"/>
    </location>
</feature>
<dbReference type="InterPro" id="IPR050238">
    <property type="entry name" value="DNA_Rep/Repair_Clamp_Loader"/>
</dbReference>
<sequence length="319" mass="37132">MNSINAPFIHKYQPTYFRDFEQLNPTTITLMQSLISLNNLNVLIIGDSGTGKTSIINSIIKEYYGNDYNSDNVLVLNSLKEQGIQYYRNDVKIFCQTCSLIKNKKKIVLLDDIDLINEQSQQVFRNCMDKYKHNIHFISSCTNVQKVIDSLQSRTILVQINPLTMSCLTKIMNKIKINENLNMSSEADEFILSVCNNSVRILINYLEKIKIINCHVDKELVHKLCTNISYTIFDDYTNCILNKKLTDGIKILYNLHDEGYSVMDILDNYFLYIKITKLLSENIKYKLTSLVCKYIIYFHNVHEDELELALFTNNFVNLF</sequence>
<protein>
    <recommendedName>
        <fullName evidence="4">AAA+ ATPase domain-containing protein</fullName>
    </recommendedName>
</protein>
<keyword evidence="2" id="KW-0547">Nucleotide-binding</keyword>
<dbReference type="AlphaFoldDB" id="A0A6C0I2Z2"/>
<dbReference type="GO" id="GO:0016887">
    <property type="term" value="F:ATP hydrolysis activity"/>
    <property type="evidence" value="ECO:0007669"/>
    <property type="project" value="InterPro"/>
</dbReference>
<proteinExistence type="predicted"/>
<dbReference type="GO" id="GO:0005663">
    <property type="term" value="C:DNA replication factor C complex"/>
    <property type="evidence" value="ECO:0007669"/>
    <property type="project" value="TreeGrafter"/>
</dbReference>
<dbReference type="PROSITE" id="PS00675">
    <property type="entry name" value="SIGMA54_INTERACT_1"/>
    <property type="match status" value="1"/>
</dbReference>
<dbReference type="SMART" id="SM00382">
    <property type="entry name" value="AAA"/>
    <property type="match status" value="1"/>
</dbReference>
<accession>A0A6C0I2Z2</accession>
<dbReference type="InterPro" id="IPR025662">
    <property type="entry name" value="Sigma_54_int_dom_ATP-bd_1"/>
</dbReference>
<dbReference type="PANTHER" id="PTHR11669">
    <property type="entry name" value="REPLICATION FACTOR C / DNA POLYMERASE III GAMMA-TAU SUBUNIT"/>
    <property type="match status" value="1"/>
</dbReference>
<keyword evidence="1" id="KW-0235">DNA replication</keyword>
<dbReference type="PANTHER" id="PTHR11669:SF20">
    <property type="entry name" value="REPLICATION FACTOR C SUBUNIT 4"/>
    <property type="match status" value="1"/>
</dbReference>
<evidence type="ECO:0000259" key="4">
    <source>
        <dbReference type="SMART" id="SM00382"/>
    </source>
</evidence>
<dbReference type="SUPFAM" id="SSF52540">
    <property type="entry name" value="P-loop containing nucleoside triphosphate hydrolases"/>
    <property type="match status" value="1"/>
</dbReference>
<dbReference type="GO" id="GO:0006281">
    <property type="term" value="P:DNA repair"/>
    <property type="evidence" value="ECO:0007669"/>
    <property type="project" value="TreeGrafter"/>
</dbReference>
<dbReference type="Gene3D" id="3.40.50.300">
    <property type="entry name" value="P-loop containing nucleotide triphosphate hydrolases"/>
    <property type="match status" value="1"/>
</dbReference>
<reference evidence="5" key="1">
    <citation type="journal article" date="2020" name="Nature">
        <title>Giant virus diversity and host interactions through global metagenomics.</title>
        <authorList>
            <person name="Schulz F."/>
            <person name="Roux S."/>
            <person name="Paez-Espino D."/>
            <person name="Jungbluth S."/>
            <person name="Walsh D.A."/>
            <person name="Denef V.J."/>
            <person name="McMahon K.D."/>
            <person name="Konstantinidis K.T."/>
            <person name="Eloe-Fadrosh E.A."/>
            <person name="Kyrpides N.C."/>
            <person name="Woyke T."/>
        </authorList>
    </citation>
    <scope>NUCLEOTIDE SEQUENCE</scope>
    <source>
        <strain evidence="5">GVMAG-M-3300023184-18</strain>
    </source>
</reference>
<dbReference type="GO" id="GO:0005524">
    <property type="term" value="F:ATP binding"/>
    <property type="evidence" value="ECO:0007669"/>
    <property type="project" value="UniProtKB-KW"/>
</dbReference>
<dbReference type="InterPro" id="IPR027417">
    <property type="entry name" value="P-loop_NTPase"/>
</dbReference>
<dbReference type="SUPFAM" id="SSF48019">
    <property type="entry name" value="post-AAA+ oligomerization domain-like"/>
    <property type="match status" value="1"/>
</dbReference>
<evidence type="ECO:0000256" key="1">
    <source>
        <dbReference type="ARBA" id="ARBA00022705"/>
    </source>
</evidence>
<dbReference type="InterPro" id="IPR003959">
    <property type="entry name" value="ATPase_AAA_core"/>
</dbReference>
<evidence type="ECO:0000313" key="5">
    <source>
        <dbReference type="EMBL" id="QHT86785.1"/>
    </source>
</evidence>
<evidence type="ECO:0000256" key="2">
    <source>
        <dbReference type="ARBA" id="ARBA00022741"/>
    </source>
</evidence>
<evidence type="ECO:0000256" key="3">
    <source>
        <dbReference type="ARBA" id="ARBA00022840"/>
    </source>
</evidence>
<dbReference type="EMBL" id="MN740076">
    <property type="protein sequence ID" value="QHT86785.1"/>
    <property type="molecule type" value="Genomic_DNA"/>
</dbReference>
<dbReference type="Pfam" id="PF00004">
    <property type="entry name" value="AAA"/>
    <property type="match status" value="1"/>
</dbReference>
<dbReference type="GO" id="GO:0003689">
    <property type="term" value="F:DNA clamp loader activity"/>
    <property type="evidence" value="ECO:0007669"/>
    <property type="project" value="TreeGrafter"/>
</dbReference>